<evidence type="ECO:0000313" key="4">
    <source>
        <dbReference type="EMBL" id="EJT51142.1"/>
    </source>
</evidence>
<evidence type="ECO:0000313" key="5">
    <source>
        <dbReference type="Proteomes" id="UP000002748"/>
    </source>
</evidence>
<proteinExistence type="predicted"/>
<dbReference type="PROSITE" id="PS50127">
    <property type="entry name" value="UBC_2"/>
    <property type="match status" value="1"/>
</dbReference>
<dbReference type="InterPro" id="IPR050113">
    <property type="entry name" value="Ub_conjugating_enzyme"/>
</dbReference>
<keyword evidence="1" id="KW-0833">Ubl conjugation pathway</keyword>
<comment type="caution">
    <text evidence="4">The sequence shown here is derived from an EMBL/GenBank/DDBJ whole genome shotgun (WGS) entry which is preliminary data.</text>
</comment>
<dbReference type="HOGENOM" id="CLU_1556372_0_0_1"/>
<evidence type="ECO:0000256" key="2">
    <source>
        <dbReference type="SAM" id="MobiDB-lite"/>
    </source>
</evidence>
<gene>
    <name evidence="4" type="ORF">A1Q1_07606</name>
</gene>
<organism evidence="4 5">
    <name type="scientific">Trichosporon asahii var. asahii (strain ATCC 90039 / CBS 2479 / JCM 2466 / KCTC 7840 / NBRC 103889/ NCYC 2677 / UAMH 7654)</name>
    <name type="common">Yeast</name>
    <dbReference type="NCBI Taxonomy" id="1186058"/>
    <lineage>
        <taxon>Eukaryota</taxon>
        <taxon>Fungi</taxon>
        <taxon>Dikarya</taxon>
        <taxon>Basidiomycota</taxon>
        <taxon>Agaricomycotina</taxon>
        <taxon>Tremellomycetes</taxon>
        <taxon>Trichosporonales</taxon>
        <taxon>Trichosporonaceae</taxon>
        <taxon>Trichosporon</taxon>
    </lineage>
</organism>
<dbReference type="InterPro" id="IPR000608">
    <property type="entry name" value="UBC"/>
</dbReference>
<accession>J6F730</accession>
<evidence type="ECO:0000256" key="1">
    <source>
        <dbReference type="ARBA" id="ARBA00022786"/>
    </source>
</evidence>
<dbReference type="VEuPathDB" id="FungiDB:A1Q1_07606"/>
<evidence type="ECO:0000259" key="3">
    <source>
        <dbReference type="PROSITE" id="PS50127"/>
    </source>
</evidence>
<name>J6F730_TRIAS</name>
<feature type="region of interest" description="Disordered" evidence="2">
    <location>
        <begin position="59"/>
        <end position="172"/>
    </location>
</feature>
<sequence>MAVRRGGADANTIADLARENLGAITLAPNESNIFQWKAVIPGPAGSPYEGGEFEVEIRVPDDYPYATPQETVKEKPPPPPKVARPRPVHRDTNGSPAPPPPLAGSRRRANGAVEGGSSTPINLTGSDDEDDIQVVEGSRRPKRSRVESSTPAAPAVAASATAPNDEVIVIDD</sequence>
<dbReference type="GeneID" id="25991118"/>
<dbReference type="Pfam" id="PF00179">
    <property type="entry name" value="UQ_con"/>
    <property type="match status" value="1"/>
</dbReference>
<dbReference type="Gene3D" id="3.10.110.10">
    <property type="entry name" value="Ubiquitin Conjugating Enzyme"/>
    <property type="match status" value="1"/>
</dbReference>
<dbReference type="KEGG" id="tasa:A1Q1_07606"/>
<protein>
    <recommendedName>
        <fullName evidence="3">UBC core domain-containing protein</fullName>
    </recommendedName>
</protein>
<feature type="compositionally biased region" description="Low complexity" evidence="2">
    <location>
        <begin position="148"/>
        <end position="163"/>
    </location>
</feature>
<dbReference type="OrthoDB" id="7851174at2759"/>
<dbReference type="AlphaFoldDB" id="J6F730"/>
<dbReference type="EMBL" id="ALBS01000073">
    <property type="protein sequence ID" value="EJT51142.1"/>
    <property type="molecule type" value="Genomic_DNA"/>
</dbReference>
<dbReference type="Proteomes" id="UP000002748">
    <property type="component" value="Unassembled WGS sequence"/>
</dbReference>
<dbReference type="RefSeq" id="XP_014182093.1">
    <property type="nucleotide sequence ID" value="XM_014326618.1"/>
</dbReference>
<dbReference type="SUPFAM" id="SSF54495">
    <property type="entry name" value="UBC-like"/>
    <property type="match status" value="1"/>
</dbReference>
<dbReference type="InterPro" id="IPR016135">
    <property type="entry name" value="UBQ-conjugating_enzyme/RWD"/>
</dbReference>
<feature type="domain" description="UBC core" evidence="3">
    <location>
        <begin position="1"/>
        <end position="161"/>
    </location>
</feature>
<dbReference type="PANTHER" id="PTHR24067">
    <property type="entry name" value="UBIQUITIN-CONJUGATING ENZYME E2"/>
    <property type="match status" value="1"/>
</dbReference>
<dbReference type="CDD" id="cd00195">
    <property type="entry name" value="UBCc_UEV"/>
    <property type="match status" value="1"/>
</dbReference>
<reference evidence="4 5" key="1">
    <citation type="journal article" date="2012" name="Eukaryot. Cell">
        <title>Draft genome sequence of CBS 2479, the standard type strain of Trichosporon asahii.</title>
        <authorList>
            <person name="Yang R.Y."/>
            <person name="Li H.T."/>
            <person name="Zhu H."/>
            <person name="Zhou G.P."/>
            <person name="Wang M."/>
            <person name="Wang L."/>
        </authorList>
    </citation>
    <scope>NUCLEOTIDE SEQUENCE [LARGE SCALE GENOMIC DNA]</scope>
    <source>
        <strain evidence="5">ATCC 90039 / CBS 2479 / JCM 2466 / KCTC 7840 / NCYC 2677 / UAMH 7654</strain>
    </source>
</reference>
<feature type="compositionally biased region" description="Polar residues" evidence="2">
    <location>
        <begin position="116"/>
        <end position="125"/>
    </location>
</feature>